<keyword evidence="8" id="KW-1185">Reference proteome</keyword>
<dbReference type="Proteomes" id="UP000427906">
    <property type="component" value="Chromosome"/>
</dbReference>
<protein>
    <recommendedName>
        <fullName evidence="6">FMN-binding domain-containing protein</fullName>
    </recommendedName>
</protein>
<dbReference type="RefSeq" id="WP_155319558.1">
    <property type="nucleotide sequence ID" value="NZ_AP021874.1"/>
</dbReference>
<dbReference type="InterPro" id="IPR010209">
    <property type="entry name" value="Ion_transpt_RnfG/RsxG"/>
</dbReference>
<evidence type="ECO:0000256" key="1">
    <source>
        <dbReference type="ARBA" id="ARBA00022448"/>
    </source>
</evidence>
<keyword evidence="3" id="KW-0285">Flavoprotein</keyword>
<evidence type="ECO:0000256" key="4">
    <source>
        <dbReference type="ARBA" id="ARBA00022643"/>
    </source>
</evidence>
<dbReference type="KEGG" id="dalk:DSCA_57000"/>
<dbReference type="PANTHER" id="PTHR36118">
    <property type="entry name" value="ION-TRANSLOCATING OXIDOREDUCTASE COMPLEX SUBUNIT G"/>
    <property type="match status" value="1"/>
</dbReference>
<dbReference type="AlphaFoldDB" id="A0A5K7YU03"/>
<sequence length="304" mass="33866">MKEIIKITVALTISCLVAGLVIGTTFIFTAKAKQHNEHLNVQQTMLGLLGYGPERPAAPELKLYQVHRYIIRKAETLYMGYMVPTMNGGDEGYTLVVLDLKGRFLERRDLTLTVEAALSAEDRKKSLAKILPPEAAFNFADTMIIASLGDERTAYLLPGQFPGFKTFIKAMVALDADFQLLGLEVIEHEEDPGLGGEITQEYFKNQFIGKSFEKLKHLTVIKEPLPADYERYLKSMGLRDNGLSDSEADDIRRRYKDQDIHALTGATISSAAVTNGVKGMVKKFAYRIQILDQAIADGEVKVLF</sequence>
<reference evidence="7 8" key="1">
    <citation type="submission" date="2019-11" db="EMBL/GenBank/DDBJ databases">
        <title>Comparative genomics of hydrocarbon-degrading Desulfosarcina strains.</title>
        <authorList>
            <person name="Watanabe M."/>
            <person name="Kojima H."/>
            <person name="Fukui M."/>
        </authorList>
    </citation>
    <scope>NUCLEOTIDE SEQUENCE [LARGE SCALE GENOMIC DNA]</scope>
    <source>
        <strain evidence="7 8">PL12</strain>
    </source>
</reference>
<feature type="domain" description="FMN-binding" evidence="6">
    <location>
        <begin position="163"/>
        <end position="284"/>
    </location>
</feature>
<proteinExistence type="predicted"/>
<dbReference type="PANTHER" id="PTHR36118:SF1">
    <property type="entry name" value="ION-TRANSLOCATING OXIDOREDUCTASE COMPLEX SUBUNIT G"/>
    <property type="match status" value="1"/>
</dbReference>
<dbReference type="GO" id="GO:0022900">
    <property type="term" value="P:electron transport chain"/>
    <property type="evidence" value="ECO:0007669"/>
    <property type="project" value="InterPro"/>
</dbReference>
<dbReference type="Pfam" id="PF04205">
    <property type="entry name" value="FMN_bind"/>
    <property type="match status" value="1"/>
</dbReference>
<evidence type="ECO:0000256" key="5">
    <source>
        <dbReference type="ARBA" id="ARBA00022982"/>
    </source>
</evidence>
<organism evidence="7 8">
    <name type="scientific">Desulfosarcina alkanivorans</name>
    <dbReference type="NCBI Taxonomy" id="571177"/>
    <lineage>
        <taxon>Bacteria</taxon>
        <taxon>Pseudomonadati</taxon>
        <taxon>Thermodesulfobacteriota</taxon>
        <taxon>Desulfobacteria</taxon>
        <taxon>Desulfobacterales</taxon>
        <taxon>Desulfosarcinaceae</taxon>
        <taxon>Desulfosarcina</taxon>
    </lineage>
</organism>
<evidence type="ECO:0000256" key="3">
    <source>
        <dbReference type="ARBA" id="ARBA00022630"/>
    </source>
</evidence>
<keyword evidence="4" id="KW-0288">FMN</keyword>
<dbReference type="OrthoDB" id="9787579at2"/>
<dbReference type="GO" id="GO:0005886">
    <property type="term" value="C:plasma membrane"/>
    <property type="evidence" value="ECO:0007669"/>
    <property type="project" value="InterPro"/>
</dbReference>
<name>A0A5K7YU03_9BACT</name>
<evidence type="ECO:0000313" key="7">
    <source>
        <dbReference type="EMBL" id="BBO71770.1"/>
    </source>
</evidence>
<gene>
    <name evidence="7" type="ORF">DSCA_57000</name>
</gene>
<dbReference type="SMART" id="SM00900">
    <property type="entry name" value="FMN_bind"/>
    <property type="match status" value="1"/>
</dbReference>
<evidence type="ECO:0000313" key="8">
    <source>
        <dbReference type="Proteomes" id="UP000427906"/>
    </source>
</evidence>
<dbReference type="EMBL" id="AP021874">
    <property type="protein sequence ID" value="BBO71770.1"/>
    <property type="molecule type" value="Genomic_DNA"/>
</dbReference>
<keyword evidence="2" id="KW-0597">Phosphoprotein</keyword>
<keyword evidence="5" id="KW-0249">Electron transport</keyword>
<keyword evidence="1" id="KW-0813">Transport</keyword>
<evidence type="ECO:0000256" key="2">
    <source>
        <dbReference type="ARBA" id="ARBA00022553"/>
    </source>
</evidence>
<dbReference type="InterPro" id="IPR007329">
    <property type="entry name" value="FMN-bd"/>
</dbReference>
<evidence type="ECO:0000259" key="6">
    <source>
        <dbReference type="SMART" id="SM00900"/>
    </source>
</evidence>
<accession>A0A5K7YU03</accession>
<dbReference type="GO" id="GO:0010181">
    <property type="term" value="F:FMN binding"/>
    <property type="evidence" value="ECO:0007669"/>
    <property type="project" value="InterPro"/>
</dbReference>
<dbReference type="GO" id="GO:0009055">
    <property type="term" value="F:electron transfer activity"/>
    <property type="evidence" value="ECO:0007669"/>
    <property type="project" value="InterPro"/>
</dbReference>